<sequence length="408" mass="47679">MIERNTYFYALFLMEAYMNLEKIKKFFGFPLDKKHKDNVEKELCNYLYHTGKIICIIIVISQIIMMISISAREGGPFVTPRRQWYFYMYVTLFCVSSVFMFVFSYLWNKKKDCCTFYINLWIIYVTFFCLWGCVITLLDQLGGNDLSVFSYIMLAAAAFSVLKFGESVIVFGGCFLFLNLFLPGIQTIPGNEFSNIVNTFFITSLAIFVSTMLYRNRVFTYYDKLLISQQYEEISHINNLLNDKVMTDDLTKMNNRRYLEDILQKKLISHANQEPITGMMIDIDYFKQFNDNYGHQKGDYCLQNIAKVILDFTSSENEHAIRYGGEEFFICIFNCNEAEAKLKSECLRKIIECCNFERDDVPLKCVTVSIGVYTKKIEKTITLNEFISNCDKALYTAKEQGRNCVAFY</sequence>
<evidence type="ECO:0000256" key="1">
    <source>
        <dbReference type="SAM" id="Phobius"/>
    </source>
</evidence>
<feature type="transmembrane region" description="Helical" evidence="1">
    <location>
        <begin position="144"/>
        <end position="162"/>
    </location>
</feature>
<dbReference type="PANTHER" id="PTHR45138:SF9">
    <property type="entry name" value="DIGUANYLATE CYCLASE DGCM-RELATED"/>
    <property type="match status" value="1"/>
</dbReference>
<organism evidence="3">
    <name type="scientific">Clostridioides difficile</name>
    <name type="common">Peptoclostridium difficile</name>
    <dbReference type="NCBI Taxonomy" id="1496"/>
    <lineage>
        <taxon>Bacteria</taxon>
        <taxon>Bacillati</taxon>
        <taxon>Bacillota</taxon>
        <taxon>Clostridia</taxon>
        <taxon>Peptostreptococcales</taxon>
        <taxon>Peptostreptococcaceae</taxon>
        <taxon>Clostridioides</taxon>
    </lineage>
</organism>
<dbReference type="InterPro" id="IPR043128">
    <property type="entry name" value="Rev_trsase/Diguanyl_cyclase"/>
</dbReference>
<keyword evidence="1" id="KW-1133">Transmembrane helix</keyword>
<dbReference type="FunFam" id="3.30.70.270:FF:000001">
    <property type="entry name" value="Diguanylate cyclase domain protein"/>
    <property type="match status" value="1"/>
</dbReference>
<feature type="transmembrane region" description="Helical" evidence="1">
    <location>
        <begin position="84"/>
        <end position="106"/>
    </location>
</feature>
<feature type="domain" description="GGDEF" evidence="2">
    <location>
        <begin position="274"/>
        <end position="408"/>
    </location>
</feature>
<dbReference type="GO" id="GO:0043709">
    <property type="term" value="P:cell adhesion involved in single-species biofilm formation"/>
    <property type="evidence" value="ECO:0007669"/>
    <property type="project" value="TreeGrafter"/>
</dbReference>
<dbReference type="CDD" id="cd01949">
    <property type="entry name" value="GGDEF"/>
    <property type="match status" value="1"/>
</dbReference>
<name>A0A069A9R0_CLODI</name>
<dbReference type="PANTHER" id="PTHR45138">
    <property type="entry name" value="REGULATORY COMPONENTS OF SENSORY TRANSDUCTION SYSTEM"/>
    <property type="match status" value="1"/>
</dbReference>
<dbReference type="GO" id="GO:0052621">
    <property type="term" value="F:diguanylate cyclase activity"/>
    <property type="evidence" value="ECO:0007669"/>
    <property type="project" value="TreeGrafter"/>
</dbReference>
<proteinExistence type="predicted"/>
<dbReference type="EMBL" id="LK932402">
    <property type="protein sequence ID" value="CDS87600.1"/>
    <property type="molecule type" value="Genomic_DNA"/>
</dbReference>
<dbReference type="InterPro" id="IPR050469">
    <property type="entry name" value="Diguanylate_Cyclase"/>
</dbReference>
<feature type="transmembrane region" description="Helical" evidence="1">
    <location>
        <begin position="53"/>
        <end position="72"/>
    </location>
</feature>
<dbReference type="PROSITE" id="PS50887">
    <property type="entry name" value="GGDEF"/>
    <property type="match status" value="1"/>
</dbReference>
<dbReference type="Gene3D" id="3.30.70.270">
    <property type="match status" value="1"/>
</dbReference>
<dbReference type="AlphaFoldDB" id="A0A069A9R0"/>
<feature type="transmembrane region" description="Helical" evidence="1">
    <location>
        <begin position="118"/>
        <end position="138"/>
    </location>
</feature>
<evidence type="ECO:0000313" key="3">
    <source>
        <dbReference type="EMBL" id="CDS87600.1"/>
    </source>
</evidence>
<dbReference type="GO" id="GO:1902201">
    <property type="term" value="P:negative regulation of bacterial-type flagellum-dependent cell motility"/>
    <property type="evidence" value="ECO:0007669"/>
    <property type="project" value="TreeGrafter"/>
</dbReference>
<accession>A0A069A9R0</accession>
<reference evidence="3" key="1">
    <citation type="submission" date="2014-07" db="EMBL/GenBank/DDBJ databases">
        <authorList>
            <person name="Monot Marc"/>
        </authorList>
    </citation>
    <scope>NUCLEOTIDE SEQUENCE</scope>
    <source>
        <strain evidence="3">7032994</strain>
    </source>
</reference>
<gene>
    <name evidence="3" type="ORF">BN1097_630138</name>
</gene>
<dbReference type="GO" id="GO:0005886">
    <property type="term" value="C:plasma membrane"/>
    <property type="evidence" value="ECO:0007669"/>
    <property type="project" value="TreeGrafter"/>
</dbReference>
<dbReference type="Pfam" id="PF00990">
    <property type="entry name" value="GGDEF"/>
    <property type="match status" value="1"/>
</dbReference>
<keyword evidence="1" id="KW-0472">Membrane</keyword>
<feature type="transmembrane region" description="Helical" evidence="1">
    <location>
        <begin position="195"/>
        <end position="214"/>
    </location>
</feature>
<dbReference type="InterPro" id="IPR029787">
    <property type="entry name" value="Nucleotide_cyclase"/>
</dbReference>
<dbReference type="NCBIfam" id="TIGR00254">
    <property type="entry name" value="GGDEF"/>
    <property type="match status" value="1"/>
</dbReference>
<dbReference type="SUPFAM" id="SSF55073">
    <property type="entry name" value="Nucleotide cyclase"/>
    <property type="match status" value="1"/>
</dbReference>
<keyword evidence="1" id="KW-0812">Transmembrane</keyword>
<dbReference type="InterPro" id="IPR000160">
    <property type="entry name" value="GGDEF_dom"/>
</dbReference>
<evidence type="ECO:0000259" key="2">
    <source>
        <dbReference type="PROSITE" id="PS50887"/>
    </source>
</evidence>
<dbReference type="SMART" id="SM00267">
    <property type="entry name" value="GGDEF"/>
    <property type="match status" value="1"/>
</dbReference>
<protein>
    <submittedName>
        <fullName evidence="3">Diguanylate cyclase domain protein</fullName>
    </submittedName>
</protein>